<gene>
    <name evidence="1" type="ORF">N173_13965</name>
</gene>
<proteinExistence type="predicted"/>
<sequence length="189" mass="22588">MRNDLSNFKELIESSIFLENIGKENIDKFNLNYTCISYDEINEIANSDKTINCDTEIMNNFRSLIYNDLGQNGLKEYNKFVVENRNEFFLIKDEVFSIFSRKSLSEDVALSFMEIYFNSILEDYFKEKYSINFYFFHDLLEFFKKGHVVCGYQFLIAKHRKLYNILSYAVDNFSLKNSFDKDKILVFVY</sequence>
<organism evidence="1 2">
    <name type="scientific">Acinetobacter baumannii EGD-HP18</name>
    <dbReference type="NCBI Taxonomy" id="1358412"/>
    <lineage>
        <taxon>Bacteria</taxon>
        <taxon>Pseudomonadati</taxon>
        <taxon>Pseudomonadota</taxon>
        <taxon>Gammaproteobacteria</taxon>
        <taxon>Moraxellales</taxon>
        <taxon>Moraxellaceae</taxon>
        <taxon>Acinetobacter</taxon>
        <taxon>Acinetobacter calcoaceticus/baumannii complex</taxon>
    </lineage>
</organism>
<name>A0AAV3K3G1_ACIBA</name>
<dbReference type="EMBL" id="AVST01000035">
    <property type="protein sequence ID" value="ERH70944.1"/>
    <property type="molecule type" value="Genomic_DNA"/>
</dbReference>
<comment type="caution">
    <text evidence="1">The sequence shown here is derived from an EMBL/GenBank/DDBJ whole genome shotgun (WGS) entry which is preliminary data.</text>
</comment>
<evidence type="ECO:0000313" key="1">
    <source>
        <dbReference type="EMBL" id="ERH70944.1"/>
    </source>
</evidence>
<protein>
    <submittedName>
        <fullName evidence="1">Uncharacterized protein</fullName>
    </submittedName>
</protein>
<reference evidence="1 2" key="1">
    <citation type="submission" date="2013-08" db="EMBL/GenBank/DDBJ databases">
        <title>Study of Ammonical-Nitrogen removal by Nitrification Denitrification process using lab isolates.</title>
        <authorList>
            <person name="Khardenavis A.A."/>
            <person name="Pal R.R."/>
            <person name="Kapley A."/>
            <person name="Qureshi A."/>
            <person name="Purohit H.J."/>
        </authorList>
    </citation>
    <scope>NUCLEOTIDE SEQUENCE [LARGE SCALE GENOMIC DNA]</scope>
    <source>
        <strain evidence="1 2">EGD-HP18</strain>
    </source>
</reference>
<dbReference type="Proteomes" id="UP000016517">
    <property type="component" value="Unassembled WGS sequence"/>
</dbReference>
<dbReference type="RefSeq" id="WP_021510464.1">
    <property type="nucleotide sequence ID" value="NZ_AVST01000035.1"/>
</dbReference>
<accession>A0AAV3K3G1</accession>
<dbReference type="AlphaFoldDB" id="A0AAV3K3G1"/>
<evidence type="ECO:0000313" key="2">
    <source>
        <dbReference type="Proteomes" id="UP000016517"/>
    </source>
</evidence>